<keyword evidence="1" id="KW-0812">Transmembrane</keyword>
<reference evidence="2 3" key="1">
    <citation type="submission" date="2013-02" db="EMBL/GenBank/DDBJ databases">
        <title>A novel strain isolated from Lonar lake, Maharashtra, India.</title>
        <authorList>
            <person name="Singh A."/>
        </authorList>
    </citation>
    <scope>NUCLEOTIDE SEQUENCE [LARGE SCALE GENOMIC DNA]</scope>
    <source>
        <strain evidence="2 3">AK24</strain>
    </source>
</reference>
<evidence type="ECO:0000256" key="1">
    <source>
        <dbReference type="SAM" id="Phobius"/>
    </source>
</evidence>
<protein>
    <recommendedName>
        <fullName evidence="4">Magnesium citrate secondary transporter</fullName>
    </recommendedName>
</protein>
<organism evidence="2 3">
    <name type="scientific">Lunatimonas lonarensis</name>
    <dbReference type="NCBI Taxonomy" id="1232681"/>
    <lineage>
        <taxon>Bacteria</taxon>
        <taxon>Pseudomonadati</taxon>
        <taxon>Bacteroidota</taxon>
        <taxon>Cytophagia</taxon>
        <taxon>Cytophagales</taxon>
        <taxon>Cyclobacteriaceae</taxon>
    </lineage>
</organism>
<comment type="caution">
    <text evidence="2">The sequence shown here is derived from an EMBL/GenBank/DDBJ whole genome shotgun (WGS) entry which is preliminary data.</text>
</comment>
<keyword evidence="1" id="KW-1133">Transmembrane helix</keyword>
<dbReference type="EMBL" id="AQHR01000099">
    <property type="protein sequence ID" value="EON75690.1"/>
    <property type="molecule type" value="Genomic_DNA"/>
</dbReference>
<proteinExistence type="predicted"/>
<evidence type="ECO:0000313" key="2">
    <source>
        <dbReference type="EMBL" id="EON75690.1"/>
    </source>
</evidence>
<dbReference type="RefSeq" id="WP_010855967.1">
    <property type="nucleotide sequence ID" value="NZ_AQHR01000099.1"/>
</dbReference>
<sequence length="123" mass="14491">MQVWKNPYFIAPCLLFWANQYLEKIQGIFIPFVHSYLDDLLAMPVILGISLQVFRWIHPQGELFSFSTLQIIVGVAYISFIFEVLLPMFSGRYTRDIWDVVCYSIGAVYFYFLINRCPKQPSY</sequence>
<name>R7ZNK0_9BACT</name>
<evidence type="ECO:0008006" key="4">
    <source>
        <dbReference type="Google" id="ProtNLM"/>
    </source>
</evidence>
<dbReference type="OrthoDB" id="1447802at2"/>
<accession>R7ZNK0</accession>
<keyword evidence="1" id="KW-0472">Membrane</keyword>
<keyword evidence="3" id="KW-1185">Reference proteome</keyword>
<feature type="transmembrane region" description="Helical" evidence="1">
    <location>
        <begin position="63"/>
        <end position="85"/>
    </location>
</feature>
<evidence type="ECO:0000313" key="3">
    <source>
        <dbReference type="Proteomes" id="UP000013909"/>
    </source>
</evidence>
<dbReference type="AlphaFoldDB" id="R7ZNK0"/>
<dbReference type="STRING" id="1232681.ADIS_3840"/>
<gene>
    <name evidence="2" type="ORF">ADIS_3840</name>
</gene>
<feature type="transmembrane region" description="Helical" evidence="1">
    <location>
        <begin position="97"/>
        <end position="114"/>
    </location>
</feature>
<dbReference type="PATRIC" id="fig|1288963.3.peg.3831"/>
<dbReference type="Proteomes" id="UP000013909">
    <property type="component" value="Unassembled WGS sequence"/>
</dbReference>